<feature type="transmembrane region" description="Helical" evidence="7">
    <location>
        <begin position="442"/>
        <end position="460"/>
    </location>
</feature>
<feature type="transmembrane region" description="Helical" evidence="7">
    <location>
        <begin position="145"/>
        <end position="162"/>
    </location>
</feature>
<protein>
    <submittedName>
        <fullName evidence="9">Fusaric acid resistance protein</fullName>
    </submittedName>
</protein>
<evidence type="ECO:0000256" key="1">
    <source>
        <dbReference type="ARBA" id="ARBA00004651"/>
    </source>
</evidence>
<dbReference type="PANTHER" id="PTHR30509:SF9">
    <property type="entry name" value="MULTIDRUG RESISTANCE PROTEIN MDTO"/>
    <property type="match status" value="1"/>
</dbReference>
<dbReference type="Proteomes" id="UP000037712">
    <property type="component" value="Unassembled WGS sequence"/>
</dbReference>
<dbReference type="Pfam" id="PF13515">
    <property type="entry name" value="FUSC_2"/>
    <property type="match status" value="1"/>
</dbReference>
<comment type="similarity">
    <text evidence="6">Belongs to the YccS/YhfK family.</text>
</comment>
<keyword evidence="5 7" id="KW-0472">Membrane</keyword>
<name>A0A0M9WP25_RHORH</name>
<evidence type="ECO:0000259" key="8">
    <source>
        <dbReference type="Pfam" id="PF13515"/>
    </source>
</evidence>
<dbReference type="GO" id="GO:0005886">
    <property type="term" value="C:plasma membrane"/>
    <property type="evidence" value="ECO:0007669"/>
    <property type="project" value="UniProtKB-SubCell"/>
</dbReference>
<feature type="transmembrane region" description="Helical" evidence="7">
    <location>
        <begin position="371"/>
        <end position="391"/>
    </location>
</feature>
<dbReference type="PANTHER" id="PTHR30509">
    <property type="entry name" value="P-HYDROXYBENZOIC ACID EFFLUX PUMP SUBUNIT-RELATED"/>
    <property type="match status" value="1"/>
</dbReference>
<organism evidence="9 10">
    <name type="scientific">Rhodococcus rhodochrous KG-21</name>
    <dbReference type="NCBI Taxonomy" id="1441923"/>
    <lineage>
        <taxon>Bacteria</taxon>
        <taxon>Bacillati</taxon>
        <taxon>Actinomycetota</taxon>
        <taxon>Actinomycetes</taxon>
        <taxon>Mycobacteriales</taxon>
        <taxon>Nocardiaceae</taxon>
        <taxon>Rhodococcus</taxon>
    </lineage>
</organism>
<comment type="subcellular location">
    <subcellularLocation>
        <location evidence="1">Cell membrane</location>
        <topology evidence="1">Multi-pass membrane protein</topology>
    </subcellularLocation>
</comment>
<evidence type="ECO:0000256" key="3">
    <source>
        <dbReference type="ARBA" id="ARBA00022692"/>
    </source>
</evidence>
<feature type="transmembrane region" description="Helical" evidence="7">
    <location>
        <begin position="316"/>
        <end position="336"/>
    </location>
</feature>
<keyword evidence="3 7" id="KW-0812">Transmembrane</keyword>
<feature type="transmembrane region" description="Helical" evidence="7">
    <location>
        <begin position="93"/>
        <end position="113"/>
    </location>
</feature>
<evidence type="ECO:0000313" key="10">
    <source>
        <dbReference type="Proteomes" id="UP000037712"/>
    </source>
</evidence>
<gene>
    <name evidence="9" type="ORF">Z051_10405</name>
</gene>
<comment type="caution">
    <text evidence="9">The sequence shown here is derived from an EMBL/GenBank/DDBJ whole genome shotgun (WGS) entry which is preliminary data.</text>
</comment>
<keyword evidence="2" id="KW-1003">Cell membrane</keyword>
<evidence type="ECO:0000256" key="2">
    <source>
        <dbReference type="ARBA" id="ARBA00022475"/>
    </source>
</evidence>
<dbReference type="RefSeq" id="WP_054372613.1">
    <property type="nucleotide sequence ID" value="NZ_AZYO01000021.1"/>
</dbReference>
<feature type="transmembrane region" description="Helical" evidence="7">
    <location>
        <begin position="51"/>
        <end position="81"/>
    </location>
</feature>
<feature type="transmembrane region" description="Helical" evidence="7">
    <location>
        <begin position="119"/>
        <end position="138"/>
    </location>
</feature>
<feature type="domain" description="Integral membrane bound transporter" evidence="8">
    <location>
        <begin position="330"/>
        <end position="455"/>
    </location>
</feature>
<evidence type="ECO:0000256" key="5">
    <source>
        <dbReference type="ARBA" id="ARBA00023136"/>
    </source>
</evidence>
<dbReference type="AlphaFoldDB" id="A0A0M9WP25"/>
<reference evidence="10" key="2">
    <citation type="submission" date="2015-01" db="EMBL/GenBank/DDBJ databases">
        <title>Draft genome sequence of potential hydrocarbon metabolising strain of Rhodococcus rhodochrous.</title>
        <authorList>
            <person name="Aggarwal R.K."/>
            <person name="Dawar C."/>
        </authorList>
    </citation>
    <scope>NUCLEOTIDE SEQUENCE [LARGE SCALE GENOMIC DNA]</scope>
    <source>
        <strain evidence="10">KG-21</strain>
    </source>
</reference>
<dbReference type="InterPro" id="IPR049453">
    <property type="entry name" value="Memb_transporter_dom"/>
</dbReference>
<evidence type="ECO:0000256" key="4">
    <source>
        <dbReference type="ARBA" id="ARBA00022989"/>
    </source>
</evidence>
<accession>A0A0M9WP25</accession>
<feature type="transmembrane region" description="Helical" evidence="7">
    <location>
        <begin position="411"/>
        <end position="430"/>
    </location>
</feature>
<evidence type="ECO:0000256" key="7">
    <source>
        <dbReference type="SAM" id="Phobius"/>
    </source>
</evidence>
<dbReference type="EMBL" id="AZYO01000021">
    <property type="protein sequence ID" value="KOS56250.1"/>
    <property type="molecule type" value="Genomic_DNA"/>
</dbReference>
<keyword evidence="4 7" id="KW-1133">Transmembrane helix</keyword>
<proteinExistence type="inferred from homology"/>
<feature type="transmembrane region" description="Helical" evidence="7">
    <location>
        <begin position="168"/>
        <end position="189"/>
    </location>
</feature>
<dbReference type="PATRIC" id="fig|1441923.3.peg.2301"/>
<evidence type="ECO:0000256" key="6">
    <source>
        <dbReference type="ARBA" id="ARBA00043993"/>
    </source>
</evidence>
<sequence>MRPSLPIPDHNRLRHSTTALAHSLSPAAWREALEFRSADATVAPALRVGSAVLVALVGGGLLHLPHLAGFAALGALASAFGRYEPYPRLAGKMAMVGLGVVGYVALGAGVGAATVPMGMQIAALSVAAGFAFWVLGAFRLSGPGPVILVFAAAGAAGFARTATDVRDAVVAASVGVVVGWVISMVPALYHPHGPARIAVARALAAVSAIERDGHRAVPGARAAISRAHDVVALGSRRADAHTHELLALLAAAGTVVDEAESDVVPDRVAEFARFEVELRKVRRDIAIPRVDGTGAPVLARPVGFVREGVPRLRDRAILVGAARVLLASLLAGWFAAAAGLHHPLWATMGAMAALQGVNYRQTVQRAIQRLLGNVAGAVLAAALIALSLDYWPYALAIVVLQVVAELYVMKNYAATSVAVTAMALLLTGLGENLGPEIAMSRIADTLVGVVVGVLVAAVTIDRADRHHLRPAR</sequence>
<evidence type="ECO:0000313" key="9">
    <source>
        <dbReference type="EMBL" id="KOS56250.1"/>
    </source>
</evidence>
<reference evidence="9 10" key="1">
    <citation type="journal article" date="2015" name="Genome Announc.">
        <title>Draft Genome Sequence of Rhodococcus rhodochrous Strain KG-21, a Soil Isolate from Oil Fields of Krishna-Godavari Basin, India.</title>
        <authorList>
            <person name="Dawar C."/>
            <person name="Aggarwal R.K."/>
        </authorList>
    </citation>
    <scope>NUCLEOTIDE SEQUENCE [LARGE SCALE GENOMIC DNA]</scope>
    <source>
        <strain evidence="9 10">KG-21</strain>
    </source>
</reference>